<accession>A0A1F4T690</accession>
<evidence type="ECO:0000313" key="3">
    <source>
        <dbReference type="Proteomes" id="UP000178602"/>
    </source>
</evidence>
<comment type="caution">
    <text evidence="2">The sequence shown here is derived from an EMBL/GenBank/DDBJ whole genome shotgun (WGS) entry which is preliminary data.</text>
</comment>
<sequence length="165" mass="18508">MIDGHIWAGGHPLGPKKLDNSDRQVMSIMNFLKEMGVREVVDLENSQNAQKRYARLLKKAGMSRLHVPMSSSKVPTNDEWLKIKEKLKGPVYLHCRWGADRTGAVIARYLIEESGYATVEAWQAVISGGSHAGELGGLKRSPAYRNLIYFLDPDAAGRAEFKDYY</sequence>
<proteinExistence type="predicted"/>
<evidence type="ECO:0000313" key="2">
    <source>
        <dbReference type="EMBL" id="OGC28214.1"/>
    </source>
</evidence>
<dbReference type="SUPFAM" id="SSF52799">
    <property type="entry name" value="(Phosphotyrosine protein) phosphatases II"/>
    <property type="match status" value="1"/>
</dbReference>
<dbReference type="Gene3D" id="3.90.190.10">
    <property type="entry name" value="Protein tyrosine phosphatase superfamily"/>
    <property type="match status" value="1"/>
</dbReference>
<dbReference type="AlphaFoldDB" id="A0A1F4T690"/>
<dbReference type="InterPro" id="IPR016130">
    <property type="entry name" value="Tyr_Pase_AS"/>
</dbReference>
<dbReference type="EMBL" id="MEUG01000001">
    <property type="protein sequence ID" value="OGC28214.1"/>
    <property type="molecule type" value="Genomic_DNA"/>
</dbReference>
<dbReference type="InterPro" id="IPR000387">
    <property type="entry name" value="Tyr_Pase_dom"/>
</dbReference>
<dbReference type="Proteomes" id="UP000178602">
    <property type="component" value="Unassembled WGS sequence"/>
</dbReference>
<dbReference type="Pfam" id="PF22785">
    <property type="entry name" value="Tc-R-P"/>
    <property type="match status" value="1"/>
</dbReference>
<dbReference type="InterPro" id="IPR029021">
    <property type="entry name" value="Prot-tyrosine_phosphatase-like"/>
</dbReference>
<gene>
    <name evidence="2" type="ORF">A3K49_04425</name>
</gene>
<protein>
    <recommendedName>
        <fullName evidence="1">Tyrosine specific protein phosphatases domain-containing protein</fullName>
    </recommendedName>
</protein>
<feature type="domain" description="Tyrosine specific protein phosphatases" evidence="1">
    <location>
        <begin position="78"/>
        <end position="125"/>
    </location>
</feature>
<dbReference type="PROSITE" id="PS50056">
    <property type="entry name" value="TYR_PHOSPHATASE_2"/>
    <property type="match status" value="1"/>
</dbReference>
<evidence type="ECO:0000259" key="1">
    <source>
        <dbReference type="PROSITE" id="PS50056"/>
    </source>
</evidence>
<dbReference type="PROSITE" id="PS00383">
    <property type="entry name" value="TYR_PHOSPHATASE_1"/>
    <property type="match status" value="1"/>
</dbReference>
<organism evidence="2 3">
    <name type="scientific">candidate division WOR-1 bacterium RIFOXYC12_FULL_54_18</name>
    <dbReference type="NCBI Taxonomy" id="1802584"/>
    <lineage>
        <taxon>Bacteria</taxon>
        <taxon>Bacillati</taxon>
        <taxon>Saganbacteria</taxon>
    </lineage>
</organism>
<reference evidence="2 3" key="1">
    <citation type="journal article" date="2016" name="Nat. Commun.">
        <title>Thousands of microbial genomes shed light on interconnected biogeochemical processes in an aquifer system.</title>
        <authorList>
            <person name="Anantharaman K."/>
            <person name="Brown C.T."/>
            <person name="Hug L.A."/>
            <person name="Sharon I."/>
            <person name="Castelle C.J."/>
            <person name="Probst A.J."/>
            <person name="Thomas B.C."/>
            <person name="Singh A."/>
            <person name="Wilkins M.J."/>
            <person name="Karaoz U."/>
            <person name="Brodie E.L."/>
            <person name="Williams K.H."/>
            <person name="Hubbard S.S."/>
            <person name="Banfield J.F."/>
        </authorList>
    </citation>
    <scope>NUCLEOTIDE SEQUENCE [LARGE SCALE GENOMIC DNA]</scope>
</reference>
<name>A0A1F4T690_UNCSA</name>